<evidence type="ECO:0000256" key="1">
    <source>
        <dbReference type="ARBA" id="ARBA00011353"/>
    </source>
</evidence>
<dbReference type="AlphaFoldDB" id="A0A166ZXU3"/>
<comment type="caution">
    <text evidence="2">The sequence shown here is derived from an EMBL/GenBank/DDBJ whole genome shotgun (WGS) entry which is preliminary data.</text>
</comment>
<comment type="subunit">
    <text evidence="1">Component of the NuA4 histone acetyltransferase complex.</text>
</comment>
<feature type="non-terminal residue" evidence="2">
    <location>
        <position position="126"/>
    </location>
</feature>
<reference evidence="2 3" key="1">
    <citation type="submission" date="2015-06" db="EMBL/GenBank/DDBJ databases">
        <title>Survival trade-offs in plant roots during colonization by closely related pathogenic and mutualistic fungi.</title>
        <authorList>
            <person name="Hacquard S."/>
            <person name="Kracher B."/>
            <person name="Hiruma K."/>
            <person name="Weinman A."/>
            <person name="Muench P."/>
            <person name="Garrido Oter R."/>
            <person name="Ver Loren van Themaat E."/>
            <person name="Dallerey J.-F."/>
            <person name="Damm U."/>
            <person name="Henrissat B."/>
            <person name="Lespinet O."/>
            <person name="Thon M."/>
            <person name="Kemen E."/>
            <person name="McHardy A.C."/>
            <person name="Schulze-Lefert P."/>
            <person name="O'Connell R.J."/>
        </authorList>
    </citation>
    <scope>NUCLEOTIDE SEQUENCE [LARGE SCALE GENOMIC DNA]</scope>
    <source>
        <strain evidence="2 3">MAFF 238704</strain>
    </source>
</reference>
<accession>A0A166ZXU3</accession>
<gene>
    <name evidence="2" type="ORF">CI238_13485</name>
</gene>
<dbReference type="Proteomes" id="UP000076584">
    <property type="component" value="Unassembled WGS sequence"/>
</dbReference>
<dbReference type="InterPro" id="IPR016197">
    <property type="entry name" value="Chromo-like_dom_sf"/>
</dbReference>
<dbReference type="CDD" id="cd00024">
    <property type="entry name" value="CD_CSD"/>
    <property type="match status" value="1"/>
</dbReference>
<organism evidence="2 3">
    <name type="scientific">Colletotrichum incanum</name>
    <name type="common">Soybean anthracnose fungus</name>
    <dbReference type="NCBI Taxonomy" id="1573173"/>
    <lineage>
        <taxon>Eukaryota</taxon>
        <taxon>Fungi</taxon>
        <taxon>Dikarya</taxon>
        <taxon>Ascomycota</taxon>
        <taxon>Pezizomycotina</taxon>
        <taxon>Sordariomycetes</taxon>
        <taxon>Hypocreomycetidae</taxon>
        <taxon>Glomerellales</taxon>
        <taxon>Glomerellaceae</taxon>
        <taxon>Colletotrichum</taxon>
        <taxon>Colletotrichum spaethianum species complex</taxon>
    </lineage>
</organism>
<evidence type="ECO:0000313" key="3">
    <source>
        <dbReference type="Proteomes" id="UP000076584"/>
    </source>
</evidence>
<evidence type="ECO:0000313" key="2">
    <source>
        <dbReference type="EMBL" id="KZL79490.1"/>
    </source>
</evidence>
<sequence>MRITYLLPDPNTACRLDVLTTAANAPVAEMNCSKEPDSSTPEPEATTVFWEDVLPVAKEAEESVKKATADLQTDYFFIKELIGHRRDPTCDTLFEINVRWEGDEETWEPESNLQKDAALTLFAYWS</sequence>
<dbReference type="Gene3D" id="2.40.50.40">
    <property type="match status" value="1"/>
</dbReference>
<dbReference type="EMBL" id="LFIW01002084">
    <property type="protein sequence ID" value="KZL79490.1"/>
    <property type="molecule type" value="Genomic_DNA"/>
</dbReference>
<dbReference type="STRING" id="1573173.A0A166ZXU3"/>
<keyword evidence="3" id="KW-1185">Reference proteome</keyword>
<dbReference type="SUPFAM" id="SSF54160">
    <property type="entry name" value="Chromo domain-like"/>
    <property type="match status" value="1"/>
</dbReference>
<protein>
    <submittedName>
        <fullName evidence="2">Chromo domain-containing protein</fullName>
    </submittedName>
</protein>
<proteinExistence type="predicted"/>
<name>A0A166ZXU3_COLIC</name>